<proteinExistence type="inferred from homology"/>
<dbReference type="SUPFAM" id="SSF51445">
    <property type="entry name" value="(Trans)glycosidases"/>
    <property type="match status" value="1"/>
</dbReference>
<dbReference type="InterPro" id="IPR017853">
    <property type="entry name" value="GH"/>
</dbReference>
<name>A0A7X9RXT4_9BACT</name>
<feature type="active site" description="Nucleophile" evidence="4">
    <location>
        <position position="241"/>
    </location>
</feature>
<evidence type="ECO:0000313" key="7">
    <source>
        <dbReference type="EMBL" id="NME70640.1"/>
    </source>
</evidence>
<protein>
    <submittedName>
        <fullName evidence="7">1,4-beta-xylanase</fullName>
    </submittedName>
</protein>
<evidence type="ECO:0000256" key="5">
    <source>
        <dbReference type="SAM" id="SignalP"/>
    </source>
</evidence>
<feature type="active site" description="Proton donor" evidence="4">
    <location>
        <position position="153"/>
    </location>
</feature>
<accession>A0A7X9RXT4</accession>
<gene>
    <name evidence="7" type="ORF">HHU12_21870</name>
</gene>
<keyword evidence="7" id="KW-0624">Polysaccharide degradation</keyword>
<dbReference type="AlphaFoldDB" id="A0A7X9RXT4"/>
<keyword evidence="7" id="KW-0858">Xylan degradation</keyword>
<keyword evidence="5" id="KW-0732">Signal</keyword>
<evidence type="ECO:0000313" key="8">
    <source>
        <dbReference type="Proteomes" id="UP000576082"/>
    </source>
</evidence>
<dbReference type="GO" id="GO:0045493">
    <property type="term" value="P:xylan catabolic process"/>
    <property type="evidence" value="ECO:0007669"/>
    <property type="project" value="UniProtKB-KW"/>
</dbReference>
<dbReference type="PANTHER" id="PTHR40079:SF4">
    <property type="entry name" value="GH26 DOMAIN-CONTAINING PROTEIN-RELATED"/>
    <property type="match status" value="1"/>
</dbReference>
<evidence type="ECO:0000256" key="1">
    <source>
        <dbReference type="ARBA" id="ARBA00007754"/>
    </source>
</evidence>
<dbReference type="InterPro" id="IPR022790">
    <property type="entry name" value="GH26_dom"/>
</dbReference>
<dbReference type="EMBL" id="JABANE010000070">
    <property type="protein sequence ID" value="NME70640.1"/>
    <property type="molecule type" value="Genomic_DNA"/>
</dbReference>
<dbReference type="GO" id="GO:0006080">
    <property type="term" value="P:substituted mannan metabolic process"/>
    <property type="evidence" value="ECO:0007669"/>
    <property type="project" value="InterPro"/>
</dbReference>
<comment type="caution">
    <text evidence="7">The sequence shown here is derived from an EMBL/GenBank/DDBJ whole genome shotgun (WGS) entry which is preliminary data.</text>
</comment>
<dbReference type="GO" id="GO:0016985">
    <property type="term" value="F:mannan endo-1,4-beta-mannosidase activity"/>
    <property type="evidence" value="ECO:0007669"/>
    <property type="project" value="InterPro"/>
</dbReference>
<organism evidence="7 8">
    <name type="scientific">Flammeovirga aprica JL-4</name>
    <dbReference type="NCBI Taxonomy" id="694437"/>
    <lineage>
        <taxon>Bacteria</taxon>
        <taxon>Pseudomonadati</taxon>
        <taxon>Bacteroidota</taxon>
        <taxon>Cytophagia</taxon>
        <taxon>Cytophagales</taxon>
        <taxon>Flammeovirgaceae</taxon>
        <taxon>Flammeovirga</taxon>
    </lineage>
</organism>
<dbReference type="InterPro" id="IPR000805">
    <property type="entry name" value="Glyco_hydro_26"/>
</dbReference>
<feature type="chain" id="PRO_5030939082" evidence="5">
    <location>
        <begin position="20"/>
        <end position="432"/>
    </location>
</feature>
<evidence type="ECO:0000256" key="2">
    <source>
        <dbReference type="ARBA" id="ARBA00022801"/>
    </source>
</evidence>
<dbReference type="Proteomes" id="UP000576082">
    <property type="component" value="Unassembled WGS sequence"/>
</dbReference>
<evidence type="ECO:0000256" key="3">
    <source>
        <dbReference type="ARBA" id="ARBA00023295"/>
    </source>
</evidence>
<sequence>MKAWILLFISFFVSQFIYAQDRSACFGGEAKFIPSNGEKLLIIGQDLGAVGGLSSYTDGYIDAFDYYPSGVTTYTNIVNLQGLSSKTNYGAGDVNAQKYLDESKFSNTTIAIGLYLVGEERNVINGNRDYNIRKLAKWIKNSNRPVYLRIGYEFDGPHNNYNPSNYIKMYQHIVDVFDEERVLNCDFVWQSDGVHTVNTLNSYYPGDEYVDWMAFSYFAQGAGNSLINFAKDKGKPVMIAEATPMGFDLEATREDVWSKWFTPLFDLIDKNEEIKALAYINVDWNAQPMWKDSGINWGDSRIQANTSVFNNWKTETDDGTWLKSSSELFTTIGYPFTADEGCFATVTSLEQDLASQITVYSNNSNLKIELKDNISIHQLTIIELGSGKVIEEVKLDKKSTSLELPLRSGLYSLVMYNDLGEQIIKKVYHTTK</sequence>
<feature type="signal peptide" evidence="5">
    <location>
        <begin position="1"/>
        <end position="19"/>
    </location>
</feature>
<keyword evidence="7" id="KW-0119">Carbohydrate metabolism</keyword>
<evidence type="ECO:0000259" key="6">
    <source>
        <dbReference type="PROSITE" id="PS51764"/>
    </source>
</evidence>
<keyword evidence="8" id="KW-1185">Reference proteome</keyword>
<reference evidence="7 8" key="1">
    <citation type="submission" date="2020-04" db="EMBL/GenBank/DDBJ databases">
        <title>Flammeovirga sp. SR4, a novel species isolated from seawater.</title>
        <authorList>
            <person name="Wang X."/>
        </authorList>
    </citation>
    <scope>NUCLEOTIDE SEQUENCE [LARGE SCALE GENOMIC DNA]</scope>
    <source>
        <strain evidence="7 8">ATCC 23126</strain>
    </source>
</reference>
<keyword evidence="2 4" id="KW-0378">Hydrolase</keyword>
<dbReference type="Pfam" id="PF02156">
    <property type="entry name" value="Glyco_hydro_26"/>
    <property type="match status" value="1"/>
</dbReference>
<comment type="similarity">
    <text evidence="1 4">Belongs to the glycosyl hydrolase 26 family.</text>
</comment>
<dbReference type="Gene3D" id="3.20.20.80">
    <property type="entry name" value="Glycosidases"/>
    <property type="match status" value="1"/>
</dbReference>
<evidence type="ECO:0000256" key="4">
    <source>
        <dbReference type="PROSITE-ProRule" id="PRU01100"/>
    </source>
</evidence>
<dbReference type="RefSeq" id="WP_169658872.1">
    <property type="nucleotide sequence ID" value="NZ_JABANE010000070.1"/>
</dbReference>
<keyword evidence="3 4" id="KW-0326">Glycosidase</keyword>
<feature type="domain" description="GH26" evidence="6">
    <location>
        <begin position="23"/>
        <end position="318"/>
    </location>
</feature>
<dbReference type="PROSITE" id="PS51764">
    <property type="entry name" value="GH26"/>
    <property type="match status" value="1"/>
</dbReference>
<dbReference type="PANTHER" id="PTHR40079">
    <property type="entry name" value="MANNAN ENDO-1,4-BETA-MANNOSIDASE E-RELATED"/>
    <property type="match status" value="1"/>
</dbReference>